<name>A0A0U5L845_9GAMM</name>
<keyword evidence="3" id="KW-1185">Reference proteome</keyword>
<feature type="region of interest" description="Disordered" evidence="1">
    <location>
        <begin position="1"/>
        <end position="31"/>
    </location>
</feature>
<evidence type="ECO:0000256" key="1">
    <source>
        <dbReference type="SAM" id="MobiDB-lite"/>
    </source>
</evidence>
<dbReference type="PATRIC" id="fig|1619313.3.peg.4000"/>
<evidence type="ECO:0000313" key="3">
    <source>
        <dbReference type="Proteomes" id="UP000059419"/>
    </source>
</evidence>
<accession>A0A0U5L845</accession>
<dbReference type="AlphaFoldDB" id="A0A0U5L845"/>
<sequence>MVAQKKESASGSNVLTFPARPAMNEVAEQPTRQRELEIEILALMQTLESEADPVEQKRIRAQLWQAVKTGRAE</sequence>
<protein>
    <submittedName>
        <fullName evidence="2">Uncharacterized protein</fullName>
    </submittedName>
</protein>
<reference evidence="3" key="1">
    <citation type="submission" date="2015-11" db="EMBL/GenBank/DDBJ databases">
        <authorList>
            <person name="Blom J."/>
        </authorList>
    </citation>
    <scope>NUCLEOTIDE SEQUENCE [LARGE SCALE GENOMIC DNA]</scope>
    <source>
        <plasmid evidence="3">pEM01</plasmid>
    </source>
</reference>
<dbReference type="RefSeq" id="WP_067436546.1">
    <property type="nucleotide sequence ID" value="NZ_CP072599.1"/>
</dbReference>
<organism evidence="2 3">
    <name type="scientific">Duffyella gerundensis</name>
    <dbReference type="NCBI Taxonomy" id="1619313"/>
    <lineage>
        <taxon>Bacteria</taxon>
        <taxon>Pseudomonadati</taxon>
        <taxon>Pseudomonadota</taxon>
        <taxon>Gammaproteobacteria</taxon>
        <taxon>Enterobacterales</taxon>
        <taxon>Erwiniaceae</taxon>
        <taxon>Duffyella</taxon>
    </lineage>
</organism>
<geneLocation type="plasmid" evidence="3">
    <name>pEM01</name>
</geneLocation>
<evidence type="ECO:0000313" key="2">
    <source>
        <dbReference type="EMBL" id="CUU26079.1"/>
    </source>
</evidence>
<dbReference type="Proteomes" id="UP000059419">
    <property type="component" value="Plasmid pEM01"/>
</dbReference>
<gene>
    <name evidence="2" type="ORF">EM595_p0382</name>
</gene>
<dbReference type="EMBL" id="LN907828">
    <property type="protein sequence ID" value="CUU26079.1"/>
    <property type="molecule type" value="Genomic_DNA"/>
</dbReference>
<proteinExistence type="predicted"/>
<dbReference type="KEGG" id="ege:EM595_p0382"/>